<dbReference type="PROSITE" id="PS51718">
    <property type="entry name" value="G_DYNAMIN_2"/>
    <property type="match status" value="1"/>
</dbReference>
<feature type="domain" description="EH" evidence="11">
    <location>
        <begin position="468"/>
        <end position="556"/>
    </location>
</feature>
<dbReference type="InterPro" id="IPR000261">
    <property type="entry name" value="EH_dom"/>
</dbReference>
<evidence type="ECO:0000256" key="1">
    <source>
        <dbReference type="ARBA" id="ARBA00004125"/>
    </source>
</evidence>
<evidence type="ECO:0000259" key="11">
    <source>
        <dbReference type="PROSITE" id="PS50031"/>
    </source>
</evidence>
<dbReference type="CDD" id="cd00052">
    <property type="entry name" value="EH"/>
    <property type="match status" value="1"/>
</dbReference>
<keyword evidence="7" id="KW-0967">Endosome</keyword>
<dbReference type="SUPFAM" id="SSF47473">
    <property type="entry name" value="EF-hand"/>
    <property type="match status" value="1"/>
</dbReference>
<dbReference type="Pfam" id="PF12763">
    <property type="entry name" value="EH"/>
    <property type="match status" value="1"/>
</dbReference>
<evidence type="ECO:0000256" key="6">
    <source>
        <dbReference type="ARBA" id="ARBA00022741"/>
    </source>
</evidence>
<dbReference type="InterPro" id="IPR011992">
    <property type="entry name" value="EF-hand-dom_pair"/>
</dbReference>
<evidence type="ECO:0008006" key="15">
    <source>
        <dbReference type="Google" id="ProtNLM"/>
    </source>
</evidence>
<dbReference type="PANTHER" id="PTHR11216">
    <property type="entry name" value="EH DOMAIN"/>
    <property type="match status" value="1"/>
</dbReference>
<dbReference type="Gene3D" id="3.40.50.300">
    <property type="entry name" value="P-loop containing nucleotide triphosphate hydrolases"/>
    <property type="match status" value="1"/>
</dbReference>
<evidence type="ECO:0000256" key="9">
    <source>
        <dbReference type="ARBA" id="ARBA00022840"/>
    </source>
</evidence>
<feature type="domain" description="Dynamin-type G" evidence="13">
    <location>
        <begin position="54"/>
        <end position="285"/>
    </location>
</feature>
<dbReference type="FunFam" id="3.40.50.300:FF:000147">
    <property type="entry name" value="EH domain-containing protein 1"/>
    <property type="match status" value="1"/>
</dbReference>
<dbReference type="GO" id="GO:0005524">
    <property type="term" value="F:ATP binding"/>
    <property type="evidence" value="ECO:0007669"/>
    <property type="project" value="UniProtKB-KW"/>
</dbReference>
<dbReference type="PANTHER" id="PTHR11216:SF31">
    <property type="entry name" value="AT21416P"/>
    <property type="match status" value="1"/>
</dbReference>
<sequence length="557" mass="63623">MFTFMNKDDHKKSPELFENVVEGLKKIYRTKLLPLEQHYQFHDFHSPQLDDPDFDAKPMILLVGQYSTGKTTFIRYLLEQDFPGIRIGPEPTTDRFIAVMYDEKEGVIPGNALVVDPKKQFRPLTKFGNAFLNRFQCSTVNTPVLKGISIVDTPGILSGEKQRVDRGYDFTGVLEWFAERVDRIILLFDAHKLDISDEFRRSIEALRGHDDKIRIVLNKADMVDHQQLMRVYGALMWSLGKVLQTPEVARVYIGSFWDQPLRFDVNRRLFEDEEQDLFRDMQSLPKNAALRKLNDLIKRARLAKLANTLVVLSSTAEDWEIEVRISVHAYIISALRKDMPSVFGKDGKKKDLIKNLGQIYDQIQREHQISPGDFPDLKKMQELLVHHDFTKFHPLKPRLLEIVDKMLAEDIAHLMAMIPHEDISATSEPRVKGGAFDGVQDTVSPFGYKRGEGIDAGHGEPEWIVSKERYKYDAMFDTLGPIDGKLTGAAAKSEMVKSKLPNSVLGKVWKLSDVDKDGMLDSDEFALAMHLIEIKVNGHDLPTELPEHLVPPSKRGF</sequence>
<evidence type="ECO:0000256" key="4">
    <source>
        <dbReference type="ARBA" id="ARBA00022553"/>
    </source>
</evidence>
<dbReference type="FunFam" id="1.10.238.10:FF:000038">
    <property type="entry name" value="EH domain-containing protein 3"/>
    <property type="match status" value="1"/>
</dbReference>
<evidence type="ECO:0000256" key="2">
    <source>
        <dbReference type="ARBA" id="ARBA00004413"/>
    </source>
</evidence>
<dbReference type="GO" id="GO:0005525">
    <property type="term" value="F:GTP binding"/>
    <property type="evidence" value="ECO:0007669"/>
    <property type="project" value="InterPro"/>
</dbReference>
<dbReference type="PROSITE" id="PS50031">
    <property type="entry name" value="EH"/>
    <property type="match status" value="1"/>
</dbReference>
<dbReference type="SUPFAM" id="SSF52540">
    <property type="entry name" value="P-loop containing nucleoside triphosphate hydrolases"/>
    <property type="match status" value="1"/>
</dbReference>
<keyword evidence="6" id="KW-0547">Nucleotide-binding</keyword>
<dbReference type="GO" id="GO:0006897">
    <property type="term" value="P:endocytosis"/>
    <property type="evidence" value="ECO:0007669"/>
    <property type="project" value="TreeGrafter"/>
</dbReference>
<gene>
    <name evidence="14" type="ORF">TSIB3V08_LOCUS10658</name>
</gene>
<dbReference type="InterPro" id="IPR018247">
    <property type="entry name" value="EF_Hand_1_Ca_BS"/>
</dbReference>
<dbReference type="Pfam" id="PF18150">
    <property type="entry name" value="DUF5600"/>
    <property type="match status" value="1"/>
</dbReference>
<evidence type="ECO:0000313" key="14">
    <source>
        <dbReference type="EMBL" id="CAD7266642.1"/>
    </source>
</evidence>
<dbReference type="InterPro" id="IPR027417">
    <property type="entry name" value="P-loop_NTPase"/>
</dbReference>
<evidence type="ECO:0000256" key="8">
    <source>
        <dbReference type="ARBA" id="ARBA00022837"/>
    </source>
</evidence>
<dbReference type="InterPro" id="IPR030381">
    <property type="entry name" value="G_DYNAMIN_dom"/>
</dbReference>
<dbReference type="InterPro" id="IPR031692">
    <property type="entry name" value="EHD_N"/>
</dbReference>
<keyword evidence="4" id="KW-0597">Phosphoprotein</keyword>
<dbReference type="GO" id="GO:0055038">
    <property type="term" value="C:recycling endosome membrane"/>
    <property type="evidence" value="ECO:0007669"/>
    <property type="project" value="UniProtKB-SubCell"/>
</dbReference>
<protein>
    <recommendedName>
        <fullName evidence="15">Achaete scute target 1</fullName>
    </recommendedName>
</protein>
<dbReference type="InterPro" id="IPR002048">
    <property type="entry name" value="EF_hand_dom"/>
</dbReference>
<dbReference type="GO" id="GO:0005509">
    <property type="term" value="F:calcium ion binding"/>
    <property type="evidence" value="ECO:0007669"/>
    <property type="project" value="InterPro"/>
</dbReference>
<keyword evidence="10" id="KW-0472">Membrane</keyword>
<dbReference type="PROSITE" id="PS00018">
    <property type="entry name" value="EF_HAND_1"/>
    <property type="match status" value="1"/>
</dbReference>
<reference evidence="14" key="1">
    <citation type="submission" date="2020-11" db="EMBL/GenBank/DDBJ databases">
        <authorList>
            <person name="Tran Van P."/>
        </authorList>
    </citation>
    <scope>NUCLEOTIDE SEQUENCE</scope>
</reference>
<evidence type="ECO:0000256" key="5">
    <source>
        <dbReference type="ARBA" id="ARBA00022723"/>
    </source>
</evidence>
<dbReference type="CDD" id="cd09913">
    <property type="entry name" value="EHD"/>
    <property type="match status" value="1"/>
</dbReference>
<accession>A0A7R9G5A0</accession>
<feature type="domain" description="EF-hand" evidence="12">
    <location>
        <begin position="500"/>
        <end position="535"/>
    </location>
</feature>
<dbReference type="Gene3D" id="1.10.268.20">
    <property type="match status" value="1"/>
</dbReference>
<name>A0A7R9G5A0_TIMSH</name>
<evidence type="ECO:0000259" key="12">
    <source>
        <dbReference type="PROSITE" id="PS50222"/>
    </source>
</evidence>
<organism evidence="14">
    <name type="scientific">Timema shepardi</name>
    <name type="common">Walking stick</name>
    <dbReference type="NCBI Taxonomy" id="629360"/>
    <lineage>
        <taxon>Eukaryota</taxon>
        <taxon>Metazoa</taxon>
        <taxon>Ecdysozoa</taxon>
        <taxon>Arthropoda</taxon>
        <taxon>Hexapoda</taxon>
        <taxon>Insecta</taxon>
        <taxon>Pterygota</taxon>
        <taxon>Neoptera</taxon>
        <taxon>Polyneoptera</taxon>
        <taxon>Phasmatodea</taxon>
        <taxon>Timematodea</taxon>
        <taxon>Timematoidea</taxon>
        <taxon>Timematidae</taxon>
        <taxon>Timema</taxon>
    </lineage>
</organism>
<keyword evidence="8" id="KW-0106">Calcium</keyword>
<dbReference type="AlphaFoldDB" id="A0A7R9G5A0"/>
<dbReference type="GO" id="GO:0016197">
    <property type="term" value="P:endosomal transport"/>
    <property type="evidence" value="ECO:0007669"/>
    <property type="project" value="TreeGrafter"/>
</dbReference>
<dbReference type="EMBL" id="OC007356">
    <property type="protein sequence ID" value="CAD7266642.1"/>
    <property type="molecule type" value="Genomic_DNA"/>
</dbReference>
<keyword evidence="9" id="KW-0067">ATP-binding</keyword>
<dbReference type="Pfam" id="PF00350">
    <property type="entry name" value="Dynamin_N"/>
    <property type="match status" value="1"/>
</dbReference>
<dbReference type="InterPro" id="IPR045063">
    <property type="entry name" value="Dynamin_N"/>
</dbReference>
<dbReference type="GO" id="GO:0005886">
    <property type="term" value="C:plasma membrane"/>
    <property type="evidence" value="ECO:0007669"/>
    <property type="project" value="UniProtKB-SubCell"/>
</dbReference>
<dbReference type="SMART" id="SM00027">
    <property type="entry name" value="EH"/>
    <property type="match status" value="1"/>
</dbReference>
<dbReference type="PROSITE" id="PS50222">
    <property type="entry name" value="EF_HAND_2"/>
    <property type="match status" value="1"/>
</dbReference>
<evidence type="ECO:0000259" key="13">
    <source>
        <dbReference type="PROSITE" id="PS51718"/>
    </source>
</evidence>
<proteinExistence type="predicted"/>
<keyword evidence="3" id="KW-1003">Cell membrane</keyword>
<dbReference type="Gene3D" id="1.10.238.10">
    <property type="entry name" value="EF-hand"/>
    <property type="match status" value="1"/>
</dbReference>
<keyword evidence="5" id="KW-0479">Metal-binding</keyword>
<dbReference type="Pfam" id="PF16880">
    <property type="entry name" value="EHD_N"/>
    <property type="match status" value="1"/>
</dbReference>
<evidence type="ECO:0000256" key="3">
    <source>
        <dbReference type="ARBA" id="ARBA00022475"/>
    </source>
</evidence>
<comment type="subcellular location">
    <subcellularLocation>
        <location evidence="2">Cell membrane</location>
        <topology evidence="2">Peripheral membrane protein</topology>
        <orientation evidence="2">Cytoplasmic side</orientation>
    </subcellularLocation>
    <subcellularLocation>
        <location evidence="1">Endosome membrane</location>
        <topology evidence="1">Peripheral membrane protein</topology>
        <orientation evidence="1">Cytoplasmic side</orientation>
    </subcellularLocation>
</comment>
<evidence type="ECO:0000256" key="7">
    <source>
        <dbReference type="ARBA" id="ARBA00022753"/>
    </source>
</evidence>
<dbReference type="InterPro" id="IPR040990">
    <property type="entry name" value="DUF5600"/>
</dbReference>
<evidence type="ECO:0000256" key="10">
    <source>
        <dbReference type="ARBA" id="ARBA00023136"/>
    </source>
</evidence>